<dbReference type="Proteomes" id="UP000317663">
    <property type="component" value="Unassembled WGS sequence"/>
</dbReference>
<feature type="transmembrane region" description="Helical" evidence="5">
    <location>
        <begin position="205"/>
        <end position="224"/>
    </location>
</feature>
<feature type="transmembrane region" description="Helical" evidence="5">
    <location>
        <begin position="91"/>
        <end position="110"/>
    </location>
</feature>
<dbReference type="GO" id="GO:0016020">
    <property type="term" value="C:membrane"/>
    <property type="evidence" value="ECO:0007669"/>
    <property type="project" value="UniProtKB-SubCell"/>
</dbReference>
<feature type="transmembrane region" description="Helical" evidence="5">
    <location>
        <begin position="391"/>
        <end position="408"/>
    </location>
</feature>
<dbReference type="EMBL" id="RCZD01000014">
    <property type="protein sequence ID" value="TPG57305.1"/>
    <property type="molecule type" value="Genomic_DNA"/>
</dbReference>
<keyword evidence="3 5" id="KW-1133">Transmembrane helix</keyword>
<dbReference type="OrthoDB" id="6502028at2"/>
<dbReference type="PANTHER" id="PTHR37422">
    <property type="entry name" value="TEICHURONIC ACID BIOSYNTHESIS PROTEIN TUAE"/>
    <property type="match status" value="1"/>
</dbReference>
<protein>
    <submittedName>
        <fullName evidence="7">Ligase</fullName>
    </submittedName>
</protein>
<dbReference type="Pfam" id="PF04932">
    <property type="entry name" value="Wzy_C"/>
    <property type="match status" value="1"/>
</dbReference>
<evidence type="ECO:0000256" key="2">
    <source>
        <dbReference type="ARBA" id="ARBA00022692"/>
    </source>
</evidence>
<name>A0A502G5V4_9GAMM</name>
<evidence type="ECO:0000313" key="7">
    <source>
        <dbReference type="EMBL" id="TPG57305.1"/>
    </source>
</evidence>
<dbReference type="GO" id="GO:0016874">
    <property type="term" value="F:ligase activity"/>
    <property type="evidence" value="ECO:0007669"/>
    <property type="project" value="UniProtKB-KW"/>
</dbReference>
<feature type="transmembrane region" description="Helical" evidence="5">
    <location>
        <begin position="231"/>
        <end position="251"/>
    </location>
</feature>
<feature type="transmembrane region" description="Helical" evidence="5">
    <location>
        <begin position="36"/>
        <end position="54"/>
    </location>
</feature>
<evidence type="ECO:0000259" key="6">
    <source>
        <dbReference type="Pfam" id="PF04932"/>
    </source>
</evidence>
<comment type="caution">
    <text evidence="7">The sequence shown here is derived from an EMBL/GenBank/DDBJ whole genome shotgun (WGS) entry which is preliminary data.</text>
</comment>
<dbReference type="AlphaFoldDB" id="A0A502G5V4"/>
<feature type="transmembrane region" description="Helical" evidence="5">
    <location>
        <begin position="183"/>
        <end position="199"/>
    </location>
</feature>
<dbReference type="InterPro" id="IPR007016">
    <property type="entry name" value="O-antigen_ligase-rel_domated"/>
</dbReference>
<accession>A0A502G5V4</accession>
<reference evidence="7 8" key="1">
    <citation type="journal article" date="2019" name="Environ. Microbiol.">
        <title>Species interactions and distinct microbial communities in high Arctic permafrost affected cryosols are associated with the CH4 and CO2 gas fluxes.</title>
        <authorList>
            <person name="Altshuler I."/>
            <person name="Hamel J."/>
            <person name="Turney S."/>
            <person name="Magnuson E."/>
            <person name="Levesque R."/>
            <person name="Greer C."/>
            <person name="Whyte L.G."/>
        </authorList>
    </citation>
    <scope>NUCLEOTIDE SEQUENCE [LARGE SCALE GENOMIC DNA]</scope>
    <source>
        <strain evidence="7 8">E4</strain>
    </source>
</reference>
<proteinExistence type="predicted"/>
<feature type="transmembrane region" description="Helical" evidence="5">
    <location>
        <begin position="340"/>
        <end position="359"/>
    </location>
</feature>
<keyword evidence="4 5" id="KW-0472">Membrane</keyword>
<feature type="transmembrane region" description="Helical" evidence="5">
    <location>
        <begin position="122"/>
        <end position="139"/>
    </location>
</feature>
<feature type="domain" description="O-antigen ligase-related" evidence="6">
    <location>
        <begin position="190"/>
        <end position="348"/>
    </location>
</feature>
<evidence type="ECO:0000256" key="1">
    <source>
        <dbReference type="ARBA" id="ARBA00004141"/>
    </source>
</evidence>
<keyword evidence="8" id="KW-1185">Reference proteome</keyword>
<organism evidence="7 8">
    <name type="scientific">Ewingella americana</name>
    <dbReference type="NCBI Taxonomy" id="41202"/>
    <lineage>
        <taxon>Bacteria</taxon>
        <taxon>Pseudomonadati</taxon>
        <taxon>Pseudomonadota</taxon>
        <taxon>Gammaproteobacteria</taxon>
        <taxon>Enterobacterales</taxon>
        <taxon>Yersiniaceae</taxon>
        <taxon>Ewingella</taxon>
    </lineage>
</organism>
<feature type="transmembrane region" description="Helical" evidence="5">
    <location>
        <begin position="12"/>
        <end position="30"/>
    </location>
</feature>
<dbReference type="RefSeq" id="WP_140474765.1">
    <property type="nucleotide sequence ID" value="NZ_RCZD01000014.1"/>
</dbReference>
<evidence type="ECO:0000256" key="5">
    <source>
        <dbReference type="SAM" id="Phobius"/>
    </source>
</evidence>
<feature type="transmembrane region" description="Helical" evidence="5">
    <location>
        <begin position="366"/>
        <end position="385"/>
    </location>
</feature>
<evidence type="ECO:0000256" key="3">
    <source>
        <dbReference type="ARBA" id="ARBA00022989"/>
    </source>
</evidence>
<evidence type="ECO:0000313" key="8">
    <source>
        <dbReference type="Proteomes" id="UP000317663"/>
    </source>
</evidence>
<feature type="transmembrane region" description="Helical" evidence="5">
    <location>
        <begin position="61"/>
        <end position="79"/>
    </location>
</feature>
<comment type="subcellular location">
    <subcellularLocation>
        <location evidence="1">Membrane</location>
        <topology evidence="1">Multi-pass membrane protein</topology>
    </subcellularLocation>
</comment>
<gene>
    <name evidence="7" type="ORF">EAH77_21180</name>
</gene>
<keyword evidence="7" id="KW-0436">Ligase</keyword>
<dbReference type="PANTHER" id="PTHR37422:SF17">
    <property type="entry name" value="O-ANTIGEN LIGASE"/>
    <property type="match status" value="1"/>
</dbReference>
<dbReference type="InterPro" id="IPR051533">
    <property type="entry name" value="WaaL-like"/>
</dbReference>
<feature type="transmembrane region" description="Helical" evidence="5">
    <location>
        <begin position="159"/>
        <end position="176"/>
    </location>
</feature>
<keyword evidence="2 5" id="KW-0812">Transmembrane</keyword>
<sequence length="422" mass="47581">MIRRETPHPIFSYLIYFGCLVSFCTVTFNVDIGRNIFFVASYLAFIAFILNLKYYTRKVELLYAPISCIAVGLACILWIEAYKQPGDYITIYRAYMVTGKLLIATGFVLLISLNERIDFKKLLKTVVIALGLAANSYAIYQSIVNNQLRVELNFDRATIAAYVITAIDLVMLYSLLHINKKHRIILFTLGFAMCFITIIHTQTRAAIMMFPIISVIMFLCDKNINRQQKTISCVSILILILFSAFFLKGIIQQRVEAFKTDMNDMNELSQTQRDNSIGSRLSMYKVGIAAGNQHVLGQSAEQRSAEIATIVQQQPLLAGALPYTTVHMHNELIETYSLRGIWGCVLLIVMYVSLLLISLKSQKNTLLFAVTLSLIMYGLSDVLFFSSEATVIYGLAVIFSVLIGNNTFNHALISENERNANH</sequence>
<evidence type="ECO:0000256" key="4">
    <source>
        <dbReference type="ARBA" id="ARBA00023136"/>
    </source>
</evidence>